<keyword evidence="1 3" id="KW-0853">WD repeat</keyword>
<dbReference type="Proteomes" id="UP001605036">
    <property type="component" value="Unassembled WGS sequence"/>
</dbReference>
<dbReference type="PROSITE" id="PS00678">
    <property type="entry name" value="WD_REPEATS_1"/>
    <property type="match status" value="1"/>
</dbReference>
<evidence type="ECO:0000256" key="5">
    <source>
        <dbReference type="SAM" id="Phobius"/>
    </source>
</evidence>
<gene>
    <name evidence="6" type="ORF">R1flu_007071</name>
</gene>
<dbReference type="Gene3D" id="2.130.10.10">
    <property type="entry name" value="YVTN repeat-like/Quinoprotein amine dehydrogenase"/>
    <property type="match status" value="3"/>
</dbReference>
<evidence type="ECO:0000313" key="7">
    <source>
        <dbReference type="Proteomes" id="UP001605036"/>
    </source>
</evidence>
<feature type="repeat" description="WD" evidence="3">
    <location>
        <begin position="314"/>
        <end position="348"/>
    </location>
</feature>
<organism evidence="6 7">
    <name type="scientific">Riccia fluitans</name>
    <dbReference type="NCBI Taxonomy" id="41844"/>
    <lineage>
        <taxon>Eukaryota</taxon>
        <taxon>Viridiplantae</taxon>
        <taxon>Streptophyta</taxon>
        <taxon>Embryophyta</taxon>
        <taxon>Marchantiophyta</taxon>
        <taxon>Marchantiopsida</taxon>
        <taxon>Marchantiidae</taxon>
        <taxon>Marchantiales</taxon>
        <taxon>Ricciaceae</taxon>
        <taxon>Riccia</taxon>
    </lineage>
</organism>
<keyword evidence="5" id="KW-0472">Membrane</keyword>
<dbReference type="PANTHER" id="PTHR45282">
    <property type="entry name" value="OS03G0858400 PROTEIN"/>
    <property type="match status" value="1"/>
</dbReference>
<evidence type="ECO:0008006" key="8">
    <source>
        <dbReference type="Google" id="ProtNLM"/>
    </source>
</evidence>
<keyword evidence="5" id="KW-0812">Transmembrane</keyword>
<accession>A0ABD1Z0V1</accession>
<evidence type="ECO:0000256" key="3">
    <source>
        <dbReference type="PROSITE-ProRule" id="PRU00221"/>
    </source>
</evidence>
<keyword evidence="2" id="KW-0677">Repeat</keyword>
<protein>
    <recommendedName>
        <fullName evidence="8">Transducin beta-like protein 2</fullName>
    </recommendedName>
</protein>
<comment type="caution">
    <text evidence="6">The sequence shown here is derived from an EMBL/GenBank/DDBJ whole genome shotgun (WGS) entry which is preliminary data.</text>
</comment>
<dbReference type="EMBL" id="JBHFFA010000003">
    <property type="protein sequence ID" value="KAL2635592.1"/>
    <property type="molecule type" value="Genomic_DNA"/>
</dbReference>
<dbReference type="Pfam" id="PF00400">
    <property type="entry name" value="WD40"/>
    <property type="match status" value="2"/>
</dbReference>
<evidence type="ECO:0000256" key="2">
    <source>
        <dbReference type="ARBA" id="ARBA00022737"/>
    </source>
</evidence>
<reference evidence="6 7" key="1">
    <citation type="submission" date="2024-09" db="EMBL/GenBank/DDBJ databases">
        <title>Chromosome-scale assembly of Riccia fluitans.</title>
        <authorList>
            <person name="Paukszto L."/>
            <person name="Sawicki J."/>
            <person name="Karawczyk K."/>
            <person name="Piernik-Szablinska J."/>
            <person name="Szczecinska M."/>
            <person name="Mazdziarz M."/>
        </authorList>
    </citation>
    <scope>NUCLEOTIDE SEQUENCE [LARGE SCALE GENOMIC DNA]</scope>
    <source>
        <strain evidence="6">Rf_01</strain>
        <tissue evidence="6">Aerial parts of the thallus</tissue>
    </source>
</reference>
<dbReference type="PANTHER" id="PTHR45282:SF2">
    <property type="entry name" value="OS03G0858400 PROTEIN"/>
    <property type="match status" value="1"/>
</dbReference>
<keyword evidence="5" id="KW-1133">Transmembrane helix</keyword>
<evidence type="ECO:0000256" key="1">
    <source>
        <dbReference type="ARBA" id="ARBA00022574"/>
    </source>
</evidence>
<feature type="repeat" description="WD" evidence="3">
    <location>
        <begin position="412"/>
        <end position="457"/>
    </location>
</feature>
<feature type="region of interest" description="Disordered" evidence="4">
    <location>
        <begin position="58"/>
        <end position="77"/>
    </location>
</feature>
<dbReference type="SMART" id="SM00320">
    <property type="entry name" value="WD40"/>
    <property type="match status" value="4"/>
</dbReference>
<evidence type="ECO:0000256" key="4">
    <source>
        <dbReference type="SAM" id="MobiDB-lite"/>
    </source>
</evidence>
<dbReference type="SUPFAM" id="SSF50978">
    <property type="entry name" value="WD40 repeat-like"/>
    <property type="match status" value="1"/>
</dbReference>
<feature type="transmembrane region" description="Helical" evidence="5">
    <location>
        <begin position="20"/>
        <end position="41"/>
    </location>
</feature>
<dbReference type="InterPro" id="IPR036322">
    <property type="entry name" value="WD40_repeat_dom_sf"/>
</dbReference>
<evidence type="ECO:0000313" key="6">
    <source>
        <dbReference type="EMBL" id="KAL2635592.1"/>
    </source>
</evidence>
<dbReference type="PROSITE" id="PS50294">
    <property type="entry name" value="WD_REPEATS_REGION"/>
    <property type="match status" value="3"/>
</dbReference>
<dbReference type="InterPro" id="IPR015943">
    <property type="entry name" value="WD40/YVTN_repeat-like_dom_sf"/>
</dbReference>
<feature type="compositionally biased region" description="Low complexity" evidence="4">
    <location>
        <begin position="62"/>
        <end position="77"/>
    </location>
</feature>
<feature type="repeat" description="WD" evidence="3">
    <location>
        <begin position="106"/>
        <end position="140"/>
    </location>
</feature>
<keyword evidence="7" id="KW-1185">Reference proteome</keyword>
<proteinExistence type="predicted"/>
<dbReference type="AlphaFoldDB" id="A0ABD1Z0V1"/>
<sequence>MDENESAGSSAASGEGGLQMWLLTALLGVIAGLVVVLVPIFKKRQEAEKRRKEAEEIQKVNAQQQQQHRQPPAQAAKKAAIAAAKAKAAAIEKAHAPRHHLDLVTLKGHGDEVTGVAFTSNGRGLATACADQVVRVFKLDDAFNKSFKFLRLNLPRGSTPTAVAFGEGASQLIVATQDIGGAGLCMFASGGGKAAADAKQQGKLPLPEIKWEMSHIHDQKNIISLVGAPASHGSGDGSVVVASCSEGTDIKLWKAADGKNVGNVDTNQLQNTMATLSPDGRFLSAAAFTADVKIWELVYGKDGQIKEVTKVMQLKGHKSAVTWLCFTWDSERMITASKDGTIRVWNINVRYHLDEDPKCLKNFSIPSKDAKGKALSVDRLAVSPDNKVLALTHDSLLQWLNVETGEVIDTCQQAHDGKITTLVWSPQPVPTDRGKAAILATAGTDKRVKLWIAPSLE</sequence>
<dbReference type="InterPro" id="IPR019775">
    <property type="entry name" value="WD40_repeat_CS"/>
</dbReference>
<dbReference type="PROSITE" id="PS50082">
    <property type="entry name" value="WD_REPEATS_2"/>
    <property type="match status" value="3"/>
</dbReference>
<name>A0ABD1Z0V1_9MARC</name>
<dbReference type="InterPro" id="IPR001680">
    <property type="entry name" value="WD40_rpt"/>
</dbReference>